<feature type="domain" description="Trichome birefringence-like N-terminal" evidence="9">
    <location>
        <begin position="245"/>
        <end position="298"/>
    </location>
</feature>
<comment type="subcellular location">
    <subcellularLocation>
        <location evidence="1">Membrane</location>
        <topology evidence="1">Single-pass membrane protein</topology>
    </subcellularLocation>
</comment>
<gene>
    <name evidence="10" type="ORF">SASPL_123088</name>
</gene>
<dbReference type="GO" id="GO:0016413">
    <property type="term" value="F:O-acetyltransferase activity"/>
    <property type="evidence" value="ECO:0007669"/>
    <property type="project" value="InterPro"/>
</dbReference>
<dbReference type="PANTHER" id="PTHR32285">
    <property type="entry name" value="PROTEIN TRICHOME BIREFRINGENCE-LIKE 9-RELATED"/>
    <property type="match status" value="1"/>
</dbReference>
<reference evidence="10" key="2">
    <citation type="submission" date="2020-08" db="EMBL/GenBank/DDBJ databases">
        <title>Plant Genome Project.</title>
        <authorList>
            <person name="Zhang R.-G."/>
        </authorList>
    </citation>
    <scope>NUCLEOTIDE SEQUENCE</scope>
    <source>
        <strain evidence="10">Huo1</strain>
        <tissue evidence="10">Leaf</tissue>
    </source>
</reference>
<dbReference type="InterPro" id="IPR029962">
    <property type="entry name" value="TBL"/>
</dbReference>
<feature type="domain" description="Trichome birefringence-like C-terminal" evidence="8">
    <location>
        <begin position="299"/>
        <end position="337"/>
    </location>
</feature>
<protein>
    <recommendedName>
        <fullName evidence="12">Trichome birefringence-like N-terminal domain-containing protein</fullName>
    </recommendedName>
</protein>
<evidence type="ECO:0000256" key="6">
    <source>
        <dbReference type="ARBA" id="ARBA00023136"/>
    </source>
</evidence>
<evidence type="ECO:0000256" key="7">
    <source>
        <dbReference type="SAM" id="Phobius"/>
    </source>
</evidence>
<dbReference type="Pfam" id="PF13839">
    <property type="entry name" value="PC-Esterase"/>
    <property type="match status" value="2"/>
</dbReference>
<evidence type="ECO:0000256" key="4">
    <source>
        <dbReference type="ARBA" id="ARBA00022968"/>
    </source>
</evidence>
<evidence type="ECO:0000259" key="9">
    <source>
        <dbReference type="Pfam" id="PF14416"/>
    </source>
</evidence>
<dbReference type="GO" id="GO:0016020">
    <property type="term" value="C:membrane"/>
    <property type="evidence" value="ECO:0007669"/>
    <property type="project" value="UniProtKB-SubCell"/>
</dbReference>
<organism evidence="10">
    <name type="scientific">Salvia splendens</name>
    <name type="common">Scarlet sage</name>
    <dbReference type="NCBI Taxonomy" id="180675"/>
    <lineage>
        <taxon>Eukaryota</taxon>
        <taxon>Viridiplantae</taxon>
        <taxon>Streptophyta</taxon>
        <taxon>Embryophyta</taxon>
        <taxon>Tracheophyta</taxon>
        <taxon>Spermatophyta</taxon>
        <taxon>Magnoliopsida</taxon>
        <taxon>eudicotyledons</taxon>
        <taxon>Gunneridae</taxon>
        <taxon>Pentapetalae</taxon>
        <taxon>asterids</taxon>
        <taxon>lamiids</taxon>
        <taxon>Lamiales</taxon>
        <taxon>Lamiaceae</taxon>
        <taxon>Nepetoideae</taxon>
        <taxon>Mentheae</taxon>
        <taxon>Salviinae</taxon>
        <taxon>Salvia</taxon>
        <taxon>Salvia subgen. Calosphace</taxon>
        <taxon>core Calosphace</taxon>
    </lineage>
</organism>
<reference evidence="10" key="1">
    <citation type="submission" date="2018-01" db="EMBL/GenBank/DDBJ databases">
        <authorList>
            <person name="Mao J.F."/>
        </authorList>
    </citation>
    <scope>NUCLEOTIDE SEQUENCE</scope>
    <source>
        <strain evidence="10">Huo1</strain>
        <tissue evidence="10">Leaf</tissue>
    </source>
</reference>
<evidence type="ECO:0008006" key="12">
    <source>
        <dbReference type="Google" id="ProtNLM"/>
    </source>
</evidence>
<name>A0A8X8XNC9_SALSN</name>
<dbReference type="InterPro" id="IPR026057">
    <property type="entry name" value="TBL_C"/>
</dbReference>
<evidence type="ECO:0000259" key="8">
    <source>
        <dbReference type="Pfam" id="PF13839"/>
    </source>
</evidence>
<evidence type="ECO:0000313" key="10">
    <source>
        <dbReference type="EMBL" id="KAG6415674.1"/>
    </source>
</evidence>
<evidence type="ECO:0000256" key="2">
    <source>
        <dbReference type="ARBA" id="ARBA00007727"/>
    </source>
</evidence>
<keyword evidence="3 7" id="KW-0812">Transmembrane</keyword>
<keyword evidence="11" id="KW-1185">Reference proteome</keyword>
<evidence type="ECO:0000256" key="3">
    <source>
        <dbReference type="ARBA" id="ARBA00022692"/>
    </source>
</evidence>
<comment type="similarity">
    <text evidence="2">Belongs to the PC-esterase family. TBL subfamily.</text>
</comment>
<dbReference type="Pfam" id="PF14416">
    <property type="entry name" value="PMR5N"/>
    <property type="match status" value="1"/>
</dbReference>
<keyword evidence="5 7" id="KW-1133">Transmembrane helix</keyword>
<keyword evidence="4" id="KW-0735">Signal-anchor</keyword>
<dbReference type="EMBL" id="PNBA02000008">
    <property type="protein sequence ID" value="KAG6415674.1"/>
    <property type="molecule type" value="Genomic_DNA"/>
</dbReference>
<evidence type="ECO:0000256" key="1">
    <source>
        <dbReference type="ARBA" id="ARBA00004167"/>
    </source>
</evidence>
<accession>A0A8X8XNC9</accession>
<keyword evidence="6 7" id="KW-0472">Membrane</keyword>
<dbReference type="GO" id="GO:0005794">
    <property type="term" value="C:Golgi apparatus"/>
    <property type="evidence" value="ECO:0007669"/>
    <property type="project" value="TreeGrafter"/>
</dbReference>
<dbReference type="PANTHER" id="PTHR32285:SF48">
    <property type="entry name" value="PROTEIN TRICHOME BIREFRINGENCE-LIKE 19"/>
    <property type="match status" value="1"/>
</dbReference>
<dbReference type="InterPro" id="IPR025846">
    <property type="entry name" value="TBL_N"/>
</dbReference>
<evidence type="ECO:0000313" key="11">
    <source>
        <dbReference type="Proteomes" id="UP000298416"/>
    </source>
</evidence>
<evidence type="ECO:0000256" key="5">
    <source>
        <dbReference type="ARBA" id="ARBA00022989"/>
    </source>
</evidence>
<proteinExistence type="inferred from homology"/>
<dbReference type="Proteomes" id="UP000298416">
    <property type="component" value="Unassembled WGS sequence"/>
</dbReference>
<feature type="transmembrane region" description="Helical" evidence="7">
    <location>
        <begin position="192"/>
        <end position="209"/>
    </location>
</feature>
<dbReference type="AlphaFoldDB" id="A0A8X8XNC9"/>
<sequence length="350" mass="40285">MSTGLDQNQRYEYKEHDFNISMFWSPYLFFRPSYFHLRGRLAGCLYCPESNVSHLSAYFSYRHAFHTAFGAINEAGLRGVAYLRTYTPSHFEGVTAWDKGGDCVRRRPYRRSEVALEDYGLQLYLIQLEELRVAQEEGRRRSGGTFKLFDATVAMLLRPDGHPSRYGHWPWKLQMELFPIRKARNLIRRRKMIWIIAAAAAAIILIGAMCVNNPQYASPPPKIPSTAPLNNNPPSQDIKIVDGHEECDVPIGDWVPNPEAPNYTNKTCWAIHDHQNCMKYGRPDSDFIKWRWKPNGCDLPLFNPCQFLDIVRGKSLAFVGDSVGRNQMQSIICLLSRFKFYKRVNGVSLP</sequence>
<feature type="domain" description="Trichome birefringence-like C-terminal" evidence="8">
    <location>
        <begin position="29"/>
        <end position="173"/>
    </location>
</feature>
<comment type="caution">
    <text evidence="10">The sequence shown here is derived from an EMBL/GenBank/DDBJ whole genome shotgun (WGS) entry which is preliminary data.</text>
</comment>